<evidence type="ECO:0000256" key="3">
    <source>
        <dbReference type="ARBA" id="ARBA00022617"/>
    </source>
</evidence>
<keyword evidence="4 8" id="KW-0479">Metal-binding</keyword>
<dbReference type="InterPro" id="IPR002401">
    <property type="entry name" value="Cyt_P450_E_grp-I"/>
</dbReference>
<accession>A0A3P7HW64</accession>
<comment type="similarity">
    <text evidence="2 9">Belongs to the cytochrome P450 family.</text>
</comment>
<keyword evidence="5 9" id="KW-0560">Oxidoreductase</keyword>
<dbReference type="InterPro" id="IPR036396">
    <property type="entry name" value="Cyt_P450_sf"/>
</dbReference>
<dbReference type="Gene3D" id="1.10.630.10">
    <property type="entry name" value="Cytochrome P450"/>
    <property type="match status" value="1"/>
</dbReference>
<dbReference type="Pfam" id="PF00067">
    <property type="entry name" value="p450"/>
    <property type="match status" value="1"/>
</dbReference>
<keyword evidence="3 8" id="KW-0349">Heme</keyword>
<gene>
    <name evidence="10" type="ORF">SVUK_LOCUS209</name>
</gene>
<evidence type="ECO:0000256" key="5">
    <source>
        <dbReference type="ARBA" id="ARBA00023002"/>
    </source>
</evidence>
<keyword evidence="11" id="KW-1185">Reference proteome</keyword>
<dbReference type="OrthoDB" id="2789670at2759"/>
<dbReference type="InterPro" id="IPR050476">
    <property type="entry name" value="Insect_CytP450_Detox"/>
</dbReference>
<dbReference type="PANTHER" id="PTHR24292:SF102">
    <property type="entry name" value="CYTOCHROME P450 FAMILY-RELATED"/>
    <property type="match status" value="1"/>
</dbReference>
<evidence type="ECO:0000256" key="6">
    <source>
        <dbReference type="ARBA" id="ARBA00023004"/>
    </source>
</evidence>
<evidence type="ECO:0000256" key="8">
    <source>
        <dbReference type="PIRSR" id="PIRSR602401-1"/>
    </source>
</evidence>
<keyword evidence="6 8" id="KW-0408">Iron</keyword>
<dbReference type="PROSITE" id="PS00086">
    <property type="entry name" value="CYTOCHROME_P450"/>
    <property type="match status" value="1"/>
</dbReference>
<evidence type="ECO:0008006" key="12">
    <source>
        <dbReference type="Google" id="ProtNLM"/>
    </source>
</evidence>
<dbReference type="InterPro" id="IPR001128">
    <property type="entry name" value="Cyt_P450"/>
</dbReference>
<evidence type="ECO:0000256" key="9">
    <source>
        <dbReference type="RuleBase" id="RU000461"/>
    </source>
</evidence>
<dbReference type="InterPro" id="IPR017972">
    <property type="entry name" value="Cyt_P450_CS"/>
</dbReference>
<reference evidence="10 11" key="1">
    <citation type="submission" date="2018-11" db="EMBL/GenBank/DDBJ databases">
        <authorList>
            <consortium name="Pathogen Informatics"/>
        </authorList>
    </citation>
    <scope>NUCLEOTIDE SEQUENCE [LARGE SCALE GENOMIC DNA]</scope>
</reference>
<dbReference type="SUPFAM" id="SSF48264">
    <property type="entry name" value="Cytochrome P450"/>
    <property type="match status" value="1"/>
</dbReference>
<evidence type="ECO:0000256" key="4">
    <source>
        <dbReference type="ARBA" id="ARBA00022723"/>
    </source>
</evidence>
<comment type="cofactor">
    <cofactor evidence="1 8">
        <name>heme</name>
        <dbReference type="ChEBI" id="CHEBI:30413"/>
    </cofactor>
</comment>
<keyword evidence="7 9" id="KW-0503">Monooxygenase</keyword>
<protein>
    <recommendedName>
        <fullName evidence="12">Cytochrome P450</fullName>
    </recommendedName>
</protein>
<dbReference type="GO" id="GO:0016705">
    <property type="term" value="F:oxidoreductase activity, acting on paired donors, with incorporation or reduction of molecular oxygen"/>
    <property type="evidence" value="ECO:0007669"/>
    <property type="project" value="InterPro"/>
</dbReference>
<dbReference type="EMBL" id="UYYB01000298">
    <property type="protein sequence ID" value="VDM65211.1"/>
    <property type="molecule type" value="Genomic_DNA"/>
</dbReference>
<dbReference type="GO" id="GO:0004497">
    <property type="term" value="F:monooxygenase activity"/>
    <property type="evidence" value="ECO:0007669"/>
    <property type="project" value="UniProtKB-KW"/>
</dbReference>
<evidence type="ECO:0000313" key="11">
    <source>
        <dbReference type="Proteomes" id="UP000270094"/>
    </source>
</evidence>
<dbReference type="GO" id="GO:0020037">
    <property type="term" value="F:heme binding"/>
    <property type="evidence" value="ECO:0007669"/>
    <property type="project" value="InterPro"/>
</dbReference>
<dbReference type="PANTHER" id="PTHR24292">
    <property type="entry name" value="CYTOCHROME P450"/>
    <property type="match status" value="1"/>
</dbReference>
<feature type="binding site" description="axial binding residue" evidence="8">
    <location>
        <position position="20"/>
    </location>
    <ligand>
        <name>heme</name>
        <dbReference type="ChEBI" id="CHEBI:30413"/>
    </ligand>
    <ligandPart>
        <name>Fe</name>
        <dbReference type="ChEBI" id="CHEBI:18248"/>
    </ligandPart>
</feature>
<dbReference type="Proteomes" id="UP000270094">
    <property type="component" value="Unassembled WGS sequence"/>
</dbReference>
<dbReference type="GO" id="GO:0005506">
    <property type="term" value="F:iron ion binding"/>
    <property type="evidence" value="ECO:0007669"/>
    <property type="project" value="InterPro"/>
</dbReference>
<proteinExistence type="inferred from homology"/>
<evidence type="ECO:0000256" key="7">
    <source>
        <dbReference type="ARBA" id="ARBA00023033"/>
    </source>
</evidence>
<dbReference type="PRINTS" id="PR00463">
    <property type="entry name" value="EP450I"/>
</dbReference>
<evidence type="ECO:0000256" key="1">
    <source>
        <dbReference type="ARBA" id="ARBA00001971"/>
    </source>
</evidence>
<evidence type="ECO:0000256" key="2">
    <source>
        <dbReference type="ARBA" id="ARBA00010617"/>
    </source>
</evidence>
<name>A0A3P7HW64_STRVU</name>
<organism evidence="10 11">
    <name type="scientific">Strongylus vulgaris</name>
    <name type="common">Blood worm</name>
    <dbReference type="NCBI Taxonomy" id="40348"/>
    <lineage>
        <taxon>Eukaryota</taxon>
        <taxon>Metazoa</taxon>
        <taxon>Ecdysozoa</taxon>
        <taxon>Nematoda</taxon>
        <taxon>Chromadorea</taxon>
        <taxon>Rhabditida</taxon>
        <taxon>Rhabditina</taxon>
        <taxon>Rhabditomorpha</taxon>
        <taxon>Strongyloidea</taxon>
        <taxon>Strongylidae</taxon>
        <taxon>Strongylus</taxon>
    </lineage>
</organism>
<dbReference type="AlphaFoldDB" id="A0A3P7HW64"/>
<sequence length="78" mass="8785">MDGERPVAAWISFGLGPRQCIGMRLAYMEEKLVLAHLLKRFDITTTEECKIFFKRLPGIVQARAAVQHVPKQSLASSK</sequence>
<evidence type="ECO:0000313" key="10">
    <source>
        <dbReference type="EMBL" id="VDM65211.1"/>
    </source>
</evidence>